<reference evidence="2" key="1">
    <citation type="submission" date="2013-03" db="EMBL/GenBank/DDBJ databases">
        <title>Genome sequence of Chthonomonas calidirosea, the first sequenced genome from the Armatimonadetes phylum (formally candidate division OP10).</title>
        <authorList>
            <person name="Lee K.C.Y."/>
            <person name="Morgan X.C."/>
            <person name="Dunfield P.F."/>
            <person name="Tamas I."/>
            <person name="Houghton K.M."/>
            <person name="Vyssotski M."/>
            <person name="Ryan J.L.J."/>
            <person name="Lagutin K."/>
            <person name="McDonald I.R."/>
            <person name="Stott M.B."/>
        </authorList>
    </citation>
    <scope>NUCLEOTIDE SEQUENCE [LARGE SCALE GENOMIC DNA]</scope>
    <source>
        <strain evidence="2">DSM 23976 / ICMP 18418 / T49</strain>
    </source>
</reference>
<evidence type="ECO:0000313" key="1">
    <source>
        <dbReference type="EMBL" id="CCW36206.1"/>
    </source>
</evidence>
<dbReference type="HOGENOM" id="CLU_857115_0_0_0"/>
<dbReference type="Proteomes" id="UP000014227">
    <property type="component" value="Chromosome I"/>
</dbReference>
<dbReference type="AlphaFoldDB" id="S0EWE2"/>
<accession>S0EWE2</accession>
<protein>
    <submittedName>
        <fullName evidence="1">Putative retrovirus polyprotein</fullName>
    </submittedName>
</protein>
<dbReference type="EMBL" id="HF951689">
    <property type="protein sequence ID" value="CCW36206.1"/>
    <property type="molecule type" value="Genomic_DNA"/>
</dbReference>
<dbReference type="InParanoid" id="S0EWE2"/>
<dbReference type="PATRIC" id="fig|1303518.3.peg.2503"/>
<dbReference type="KEGG" id="ccz:CCALI_02402"/>
<name>S0EWE2_CHTCT</name>
<proteinExistence type="predicted"/>
<evidence type="ECO:0000313" key="2">
    <source>
        <dbReference type="Proteomes" id="UP000014227"/>
    </source>
</evidence>
<sequence>MNKMQRQWEALQRAQLLPCALKRTMAFCFKGVRILNARFLIALLGLINPLFVLAQPPLPSLRLRPSVVPPGSFLVTPVESTRELVIEVRTNRMVAARYLHHYNLSSLGELELALAQLRFKRLSSAHVLPVWYVHHDAQGHDIVGYRMRRLPAGTPAFVDANGTPVLIAVCGNPIGNIQLPPPKSVVHNLFNVTTPNLSVAMASSSPSPSAVAPAVPEQIKSVEVALSPSLAPLVPPGLPEAHVTGGFPYGALGLPFLFHGGGHGSSPPLLGALPPQFSASGGQTPHGFVPEGGLGSLILGFSLPLSLFTLRKRRQQVAFAQPCG</sequence>
<gene>
    <name evidence="1" type="ORF">CCALI_02402</name>
</gene>
<organism evidence="1 2">
    <name type="scientific">Chthonomonas calidirosea (strain DSM 23976 / ICMP 18418 / T49)</name>
    <dbReference type="NCBI Taxonomy" id="1303518"/>
    <lineage>
        <taxon>Bacteria</taxon>
        <taxon>Bacillati</taxon>
        <taxon>Armatimonadota</taxon>
        <taxon>Chthonomonadia</taxon>
        <taxon>Chthonomonadales</taxon>
        <taxon>Chthonomonadaceae</taxon>
        <taxon>Chthonomonas</taxon>
    </lineage>
</organism>
<keyword evidence="2" id="KW-1185">Reference proteome</keyword>